<reference evidence="2" key="2">
    <citation type="submission" date="2012-05" db="EMBL/GenBank/DDBJ databases">
        <title>Annotation of the Genome Sequence of Fusarium oxysporum f. sp. melonis 26406.</title>
        <authorList>
            <consortium name="The Broad Institute Genomics Platform"/>
            <person name="Ma L.-J."/>
            <person name="Corby-Kistler H."/>
            <person name="Broz K."/>
            <person name="Gale L.R."/>
            <person name="Jonkers W."/>
            <person name="O'Donnell K."/>
            <person name="Ploetz R."/>
            <person name="Steinberg C."/>
            <person name="Schwartz D.C."/>
            <person name="VanEtten H."/>
            <person name="Zhou S."/>
            <person name="Young S.K."/>
            <person name="Zeng Q."/>
            <person name="Gargeya S."/>
            <person name="Fitzgerald M."/>
            <person name="Abouelleil A."/>
            <person name="Alvarado L."/>
            <person name="Chapman S.B."/>
            <person name="Gainer-Dewar J."/>
            <person name="Goldberg J."/>
            <person name="Griggs A."/>
            <person name="Gujja S."/>
            <person name="Hansen M."/>
            <person name="Howarth C."/>
            <person name="Imamovic A."/>
            <person name="Ireland A."/>
            <person name="Larimer J."/>
            <person name="McCowan C."/>
            <person name="Murphy C."/>
            <person name="Pearson M."/>
            <person name="Poon T.W."/>
            <person name="Priest M."/>
            <person name="Roberts A."/>
            <person name="Saif S."/>
            <person name="Shea T."/>
            <person name="Sykes S."/>
            <person name="Wortman J."/>
            <person name="Nusbaum C."/>
            <person name="Birren B."/>
        </authorList>
    </citation>
    <scope>NUCLEOTIDE SEQUENCE</scope>
    <source>
        <strain evidence="2">26406</strain>
    </source>
</reference>
<dbReference type="Proteomes" id="UP000030703">
    <property type="component" value="Unassembled WGS sequence"/>
</dbReference>
<reference evidence="2" key="1">
    <citation type="submission" date="2012-04" db="EMBL/GenBank/DDBJ databases">
        <title>The Genome Sequence of Fusarium oxysporum melonis.</title>
        <authorList>
            <consortium name="The Broad Institute Genome Sequencing Platform"/>
            <person name="Ma L.-J."/>
            <person name="Gale L.R."/>
            <person name="Schwartz D.C."/>
            <person name="Zhou S."/>
            <person name="Corby-Kistler H."/>
            <person name="Young S.K."/>
            <person name="Zeng Q."/>
            <person name="Gargeya S."/>
            <person name="Fitzgerald M."/>
            <person name="Haas B."/>
            <person name="Abouelleil A."/>
            <person name="Alvarado L."/>
            <person name="Arachchi H.M."/>
            <person name="Berlin A."/>
            <person name="Brown A."/>
            <person name="Chapman S.B."/>
            <person name="Chen Z."/>
            <person name="Dunbar C."/>
            <person name="Freedman E."/>
            <person name="Gearin G."/>
            <person name="Goldberg J."/>
            <person name="Griggs A."/>
            <person name="Gujja S."/>
            <person name="Heiman D."/>
            <person name="Howarth C."/>
            <person name="Larson L."/>
            <person name="Lui A."/>
            <person name="MacDonald P.J.P."/>
            <person name="Montmayeur A."/>
            <person name="Murphy C."/>
            <person name="Neiman D."/>
            <person name="Pearson M."/>
            <person name="Priest M."/>
            <person name="Roberts A."/>
            <person name="Saif S."/>
            <person name="Shea T."/>
            <person name="Shenoy N."/>
            <person name="Sisk P."/>
            <person name="Stolte C."/>
            <person name="Sykes S."/>
            <person name="Wortman J."/>
            <person name="Nusbaum C."/>
            <person name="Birren B."/>
        </authorList>
    </citation>
    <scope>NUCLEOTIDE SEQUENCE</scope>
    <source>
        <strain evidence="2">26406</strain>
    </source>
</reference>
<sequence length="99" mass="10807">MSLAVLLAMVYSIGGVIGVSVLGSFQEDFEMTIEDGDYEEEEQSSPMEMQAMQRDLLKLQPLDNPSDDTRASQAFILLGHGEADERMPVGLGWGAARRG</sequence>
<evidence type="ECO:0000256" key="1">
    <source>
        <dbReference type="SAM" id="SignalP"/>
    </source>
</evidence>
<proteinExistence type="predicted"/>
<protein>
    <submittedName>
        <fullName evidence="2">Uncharacterized protein</fullName>
    </submittedName>
</protein>
<dbReference type="EMBL" id="JH659329">
    <property type="protein sequence ID" value="EXK46513.1"/>
    <property type="molecule type" value="Genomic_DNA"/>
</dbReference>
<gene>
    <name evidence="2" type="ORF">FOMG_00225</name>
</gene>
<dbReference type="AlphaFoldDB" id="X0B114"/>
<dbReference type="VEuPathDB" id="FungiDB:FOMG_00225"/>
<name>X0B114_FUSOX</name>
<evidence type="ECO:0000313" key="2">
    <source>
        <dbReference type="EMBL" id="EXK46513.1"/>
    </source>
</evidence>
<organism evidence="2">
    <name type="scientific">Fusarium oxysporum f. sp. melonis 26406</name>
    <dbReference type="NCBI Taxonomy" id="1089452"/>
    <lineage>
        <taxon>Eukaryota</taxon>
        <taxon>Fungi</taxon>
        <taxon>Dikarya</taxon>
        <taxon>Ascomycota</taxon>
        <taxon>Pezizomycotina</taxon>
        <taxon>Sordariomycetes</taxon>
        <taxon>Hypocreomycetidae</taxon>
        <taxon>Hypocreales</taxon>
        <taxon>Nectriaceae</taxon>
        <taxon>Fusarium</taxon>
        <taxon>Fusarium oxysporum species complex</taxon>
    </lineage>
</organism>
<accession>X0B114</accession>
<dbReference type="HOGENOM" id="CLU_2263810_0_0_1"/>
<feature type="chain" id="PRO_5004938100" evidence="1">
    <location>
        <begin position="19"/>
        <end position="99"/>
    </location>
</feature>
<keyword evidence="1" id="KW-0732">Signal</keyword>
<feature type="signal peptide" evidence="1">
    <location>
        <begin position="1"/>
        <end position="18"/>
    </location>
</feature>